<dbReference type="InterPro" id="IPR004678">
    <property type="entry name" value="Cyt_c_oxidase_cbb3_su3"/>
</dbReference>
<comment type="similarity">
    <text evidence="3 19">Belongs to the CcoP / FixP family.</text>
</comment>
<dbReference type="InterPro" id="IPR036909">
    <property type="entry name" value="Cyt_c-like_dom_sf"/>
</dbReference>
<gene>
    <name evidence="23" type="primary">ccoP</name>
    <name evidence="23" type="ORF">JWJ88_04200</name>
</gene>
<evidence type="ECO:0000256" key="5">
    <source>
        <dbReference type="ARBA" id="ARBA00022475"/>
    </source>
</evidence>
<keyword evidence="10 19" id="KW-0479">Metal-binding</keyword>
<comment type="pathway">
    <text evidence="2 19">Energy metabolism; oxidative phosphorylation.</text>
</comment>
<dbReference type="SUPFAM" id="SSF46626">
    <property type="entry name" value="Cytochrome c"/>
    <property type="match status" value="2"/>
</dbReference>
<evidence type="ECO:0000256" key="20">
    <source>
        <dbReference type="SAM" id="MobiDB-lite"/>
    </source>
</evidence>
<dbReference type="InterPro" id="IPR038414">
    <property type="entry name" value="CcoP_N_sf"/>
</dbReference>
<evidence type="ECO:0000256" key="18">
    <source>
        <dbReference type="ARBA" id="ARBA00023136"/>
    </source>
</evidence>
<proteinExistence type="inferred from homology"/>
<dbReference type="InterPro" id="IPR009056">
    <property type="entry name" value="Cyt_c-like_dom"/>
</dbReference>
<evidence type="ECO:0000256" key="13">
    <source>
        <dbReference type="ARBA" id="ARBA00022982"/>
    </source>
</evidence>
<keyword evidence="17 19" id="KW-0406">Ion transport</keyword>
<evidence type="ECO:0000256" key="12">
    <source>
        <dbReference type="ARBA" id="ARBA00022781"/>
    </source>
</evidence>
<keyword evidence="24" id="KW-1185">Reference proteome</keyword>
<dbReference type="Proteomes" id="UP000663629">
    <property type="component" value="Chromosome 1"/>
</dbReference>
<keyword evidence="13 19" id="KW-0249">Electron transport</keyword>
<evidence type="ECO:0000256" key="19">
    <source>
        <dbReference type="PIRNR" id="PIRNR000006"/>
    </source>
</evidence>
<evidence type="ECO:0000256" key="6">
    <source>
        <dbReference type="ARBA" id="ARBA00022519"/>
    </source>
</evidence>
<keyword evidence="7 19" id="KW-0349">Heme</keyword>
<evidence type="ECO:0000256" key="15">
    <source>
        <dbReference type="ARBA" id="ARBA00023002"/>
    </source>
</evidence>
<dbReference type="PROSITE" id="PS51007">
    <property type="entry name" value="CYTC"/>
    <property type="match status" value="2"/>
</dbReference>
<comment type="subcellular location">
    <subcellularLocation>
        <location evidence="1 19">Cell inner membrane</location>
    </subcellularLocation>
</comment>
<feature type="domain" description="Cytochrome c" evidence="22">
    <location>
        <begin position="265"/>
        <end position="346"/>
    </location>
</feature>
<feature type="transmembrane region" description="Helical" evidence="21">
    <location>
        <begin position="92"/>
        <end position="114"/>
    </location>
</feature>
<comment type="function">
    <text evidence="19">C-type cytochrome. Part of the cbb3-type cytochrome c oxidase complex.</text>
</comment>
<evidence type="ECO:0000256" key="7">
    <source>
        <dbReference type="ARBA" id="ARBA00022617"/>
    </source>
</evidence>
<keyword evidence="8 19" id="KW-0679">Respiratory chain</keyword>
<dbReference type="PIRSF" id="PIRSF000006">
    <property type="entry name" value="Cbb3-Cox_fixP"/>
    <property type="match status" value="1"/>
</dbReference>
<evidence type="ECO:0000256" key="11">
    <source>
        <dbReference type="ARBA" id="ARBA00022737"/>
    </source>
</evidence>
<keyword evidence="5 19" id="KW-1003">Cell membrane</keyword>
<dbReference type="PRINTS" id="PR00605">
    <property type="entry name" value="CYTCHROMECIC"/>
</dbReference>
<feature type="region of interest" description="Disordered" evidence="20">
    <location>
        <begin position="1"/>
        <end position="66"/>
    </location>
</feature>
<evidence type="ECO:0000313" key="23">
    <source>
        <dbReference type="EMBL" id="QRZ13870.1"/>
    </source>
</evidence>
<evidence type="ECO:0000256" key="10">
    <source>
        <dbReference type="ARBA" id="ARBA00022723"/>
    </source>
</evidence>
<keyword evidence="6 19" id="KW-0997">Cell inner membrane</keyword>
<dbReference type="InterPro" id="IPR008168">
    <property type="entry name" value="Cyt_C_IC"/>
</dbReference>
<dbReference type="RefSeq" id="WP_205294852.1">
    <property type="nucleotide sequence ID" value="NZ_CP070368.1"/>
</dbReference>
<dbReference type="Pfam" id="PF14715">
    <property type="entry name" value="FixP_N"/>
    <property type="match status" value="1"/>
</dbReference>
<dbReference type="NCBIfam" id="TIGR00782">
    <property type="entry name" value="ccoP"/>
    <property type="match status" value="1"/>
</dbReference>
<evidence type="ECO:0000259" key="22">
    <source>
        <dbReference type="PROSITE" id="PS51007"/>
    </source>
</evidence>
<comment type="subunit">
    <text evidence="19">Component of the cbb3-type cytochrome c oxidase.</text>
</comment>
<protein>
    <recommendedName>
        <fullName evidence="19">Cbb3-type cytochrome c oxidase subunit</fullName>
    </recommendedName>
</protein>
<organism evidence="23 24">
    <name type="scientific">Paracoccus methylovorus</name>
    <dbReference type="NCBI Taxonomy" id="2812658"/>
    <lineage>
        <taxon>Bacteria</taxon>
        <taxon>Pseudomonadati</taxon>
        <taxon>Pseudomonadota</taxon>
        <taxon>Alphaproteobacteria</taxon>
        <taxon>Rhodobacterales</taxon>
        <taxon>Paracoccaceae</taxon>
        <taxon>Paracoccus</taxon>
    </lineage>
</organism>
<dbReference type="Gene3D" id="1.10.760.10">
    <property type="entry name" value="Cytochrome c-like domain"/>
    <property type="match status" value="2"/>
</dbReference>
<feature type="domain" description="Cytochrome c" evidence="22">
    <location>
        <begin position="168"/>
        <end position="258"/>
    </location>
</feature>
<dbReference type="InterPro" id="IPR032858">
    <property type="entry name" value="CcoP_N"/>
</dbReference>
<dbReference type="Pfam" id="PF13442">
    <property type="entry name" value="Cytochrome_CBB3"/>
    <property type="match status" value="2"/>
</dbReference>
<comment type="cofactor">
    <cofactor evidence="19">
        <name>heme c</name>
        <dbReference type="ChEBI" id="CHEBI:61717"/>
    </cofactor>
    <text evidence="19">Binds 2 heme C groups per subunit.</text>
</comment>
<evidence type="ECO:0000256" key="16">
    <source>
        <dbReference type="ARBA" id="ARBA00023004"/>
    </source>
</evidence>
<evidence type="ECO:0000256" key="8">
    <source>
        <dbReference type="ARBA" id="ARBA00022660"/>
    </source>
</evidence>
<dbReference type="PANTHER" id="PTHR33751">
    <property type="entry name" value="CBB3-TYPE CYTOCHROME C OXIDASE SUBUNIT FIXP"/>
    <property type="match status" value="1"/>
</dbReference>
<evidence type="ECO:0000313" key="24">
    <source>
        <dbReference type="Proteomes" id="UP000663629"/>
    </source>
</evidence>
<keyword evidence="18 19" id="KW-0472">Membrane</keyword>
<dbReference type="Gene3D" id="6.10.280.130">
    <property type="match status" value="1"/>
</dbReference>
<evidence type="ECO:0000256" key="17">
    <source>
        <dbReference type="ARBA" id="ARBA00023065"/>
    </source>
</evidence>
<keyword evidence="12 19" id="KW-0375">Hydrogen ion transport</keyword>
<keyword evidence="11" id="KW-0677">Repeat</keyword>
<evidence type="ECO:0000256" key="14">
    <source>
        <dbReference type="ARBA" id="ARBA00022989"/>
    </source>
</evidence>
<sequence>MADTDDEHTSPKNPDNRIELERQAADEAHKADILAHPPEGPGGQPLHPPATPRPGATRVVRDRKGGRQVVEVPSTGHSWDGIEEYDNPLPRWWLWTFYATIIWGLAYVIAFPAIPLVNGATQGLLGQNTRADVAAEIQRFNDTNAPIQARLVETPLDEIAADPELANYTANAGAAIFRTWCAQCHGSGAGGASGYPSLLDNDWLWGGTLEEVHTTVMHGIRDPKDADTRYSEMPRFGTDELLDDTQIQQVVNHVLELGGQPHDAALAAEGVTVFADNCSSCHAEDGTGDRAQGAPDLTDAVWLYGSDPATIRRIVREGPFGVMPAWTGRLSDADIVAVAAYVHSLGGGE</sequence>
<dbReference type="InterPro" id="IPR050597">
    <property type="entry name" value="Cytochrome_c_Oxidase_Subunit"/>
</dbReference>
<keyword evidence="16 19" id="KW-0408">Iron</keyword>
<name>A0ABX7JI00_9RHOB</name>
<feature type="compositionally biased region" description="Basic and acidic residues" evidence="20">
    <location>
        <begin position="7"/>
        <end position="33"/>
    </location>
</feature>
<evidence type="ECO:0000256" key="3">
    <source>
        <dbReference type="ARBA" id="ARBA00006113"/>
    </source>
</evidence>
<reference evidence="23 24" key="1">
    <citation type="submission" date="2021-02" db="EMBL/GenBank/DDBJ databases">
        <title>Paracoccus methylovroum sp.nov., a new methanol and methylamine utilizing methylotrophic denitrifer.</title>
        <authorList>
            <person name="Timsy T."/>
            <person name="Behrendt U."/>
            <person name="Ulrich A."/>
            <person name="Spanner T."/>
            <person name="Foesel B.U."/>
            <person name="Horn M.A."/>
            <person name="Kolb S."/>
        </authorList>
    </citation>
    <scope>NUCLEOTIDE SEQUENCE [LARGE SCALE GENOMIC DNA]</scope>
    <source>
        <strain evidence="23 24">H4-D09</strain>
    </source>
</reference>
<keyword evidence="4 19" id="KW-0813">Transport</keyword>
<evidence type="ECO:0000256" key="2">
    <source>
        <dbReference type="ARBA" id="ARBA00004673"/>
    </source>
</evidence>
<evidence type="ECO:0000256" key="4">
    <source>
        <dbReference type="ARBA" id="ARBA00022448"/>
    </source>
</evidence>
<dbReference type="EMBL" id="CP070368">
    <property type="protein sequence ID" value="QRZ13870.1"/>
    <property type="molecule type" value="Genomic_DNA"/>
</dbReference>
<keyword evidence="9 21" id="KW-0812">Transmembrane</keyword>
<dbReference type="PANTHER" id="PTHR33751:SF1">
    <property type="entry name" value="CBB3-TYPE CYTOCHROME C OXIDASE SUBUNIT FIXP"/>
    <property type="match status" value="1"/>
</dbReference>
<accession>A0ABX7JI00</accession>
<evidence type="ECO:0000256" key="21">
    <source>
        <dbReference type="SAM" id="Phobius"/>
    </source>
</evidence>
<keyword evidence="15 19" id="KW-0560">Oxidoreductase</keyword>
<evidence type="ECO:0000256" key="9">
    <source>
        <dbReference type="ARBA" id="ARBA00022692"/>
    </source>
</evidence>
<keyword evidence="14 21" id="KW-1133">Transmembrane helix</keyword>
<evidence type="ECO:0000256" key="1">
    <source>
        <dbReference type="ARBA" id="ARBA00004533"/>
    </source>
</evidence>